<evidence type="ECO:0000256" key="1">
    <source>
        <dbReference type="SAM" id="SignalP"/>
    </source>
</evidence>
<evidence type="ECO:0000259" key="2">
    <source>
        <dbReference type="Pfam" id="PF07583"/>
    </source>
</evidence>
<reference evidence="4 5" key="1">
    <citation type="submission" date="2019-02" db="EMBL/GenBank/DDBJ databases">
        <title>Deep-cultivation of Planctomycetes and their phenomic and genomic characterization uncovers novel biology.</title>
        <authorList>
            <person name="Wiegand S."/>
            <person name="Jogler M."/>
            <person name="Boedeker C."/>
            <person name="Pinto D."/>
            <person name="Vollmers J."/>
            <person name="Rivas-Marin E."/>
            <person name="Kohn T."/>
            <person name="Peeters S.H."/>
            <person name="Heuer A."/>
            <person name="Rast P."/>
            <person name="Oberbeckmann S."/>
            <person name="Bunk B."/>
            <person name="Jeske O."/>
            <person name="Meyerdierks A."/>
            <person name="Storesund J.E."/>
            <person name="Kallscheuer N."/>
            <person name="Luecker S."/>
            <person name="Lage O.M."/>
            <person name="Pohl T."/>
            <person name="Merkel B.J."/>
            <person name="Hornburger P."/>
            <person name="Mueller R.-W."/>
            <person name="Bruemmer F."/>
            <person name="Labrenz M."/>
            <person name="Spormann A.M."/>
            <person name="Op Den Camp H."/>
            <person name="Overmann J."/>
            <person name="Amann R."/>
            <person name="Jetten M.S.M."/>
            <person name="Mascher T."/>
            <person name="Medema M.H."/>
            <person name="Devos D.P."/>
            <person name="Kaster A.-K."/>
            <person name="Ovreas L."/>
            <person name="Rohde M."/>
            <person name="Galperin M.Y."/>
            <person name="Jogler C."/>
        </authorList>
    </citation>
    <scope>NUCLEOTIDE SEQUENCE [LARGE SCALE GENOMIC DNA]</scope>
    <source>
        <strain evidence="4 5">Pla111</strain>
    </source>
</reference>
<feature type="domain" description="DUF1549" evidence="2">
    <location>
        <begin position="33"/>
        <end position="228"/>
    </location>
</feature>
<keyword evidence="5" id="KW-1185">Reference proteome</keyword>
<feature type="chain" id="PRO_5022836846" description="DUF1549 domain-containing protein" evidence="1">
    <location>
        <begin position="21"/>
        <end position="585"/>
    </location>
</feature>
<evidence type="ECO:0000313" key="4">
    <source>
        <dbReference type="EMBL" id="TWT47501.1"/>
    </source>
</evidence>
<dbReference type="InterPro" id="IPR011444">
    <property type="entry name" value="DUF1549"/>
</dbReference>
<proteinExistence type="predicted"/>
<feature type="signal peptide" evidence="1">
    <location>
        <begin position="1"/>
        <end position="20"/>
    </location>
</feature>
<gene>
    <name evidence="4" type="ORF">Pla111_11150</name>
</gene>
<dbReference type="EMBL" id="SJPH01000002">
    <property type="protein sequence ID" value="TWT47501.1"/>
    <property type="molecule type" value="Genomic_DNA"/>
</dbReference>
<dbReference type="Proteomes" id="UP000318995">
    <property type="component" value="Unassembled WGS sequence"/>
</dbReference>
<protein>
    <recommendedName>
        <fullName evidence="6">DUF1549 domain-containing protein</fullName>
    </recommendedName>
</protein>
<dbReference type="PANTHER" id="PTHR35889:SF3">
    <property type="entry name" value="F-BOX DOMAIN-CONTAINING PROTEIN"/>
    <property type="match status" value="1"/>
</dbReference>
<organism evidence="4 5">
    <name type="scientific">Botrimarina hoheduenensis</name>
    <dbReference type="NCBI Taxonomy" id="2528000"/>
    <lineage>
        <taxon>Bacteria</taxon>
        <taxon>Pseudomonadati</taxon>
        <taxon>Planctomycetota</taxon>
        <taxon>Planctomycetia</taxon>
        <taxon>Pirellulales</taxon>
        <taxon>Lacipirellulaceae</taxon>
        <taxon>Botrimarina</taxon>
    </lineage>
</organism>
<accession>A0A5C5WBS1</accession>
<sequence precursor="true">MLLSSVLSVALLLSSAAVSGAPTLADDNATSEQIDALLKASWKLAGVSPSPRAPDGAWARRLYLDLIGRIPTVDELQAFAAEKPAERRTRLIDRLLSDEYRDERVAWQATEAAILLVGRTGGTTGNSPVHRPGLVQYLREAFAENRPHDQLMRQLVTATGSVRPEDEDFNGAANFLADKLADDGVQATARTAQLFLGVSVQCTQCHEHPFNEQKQSQFWELNAFFRQARVERIRDEDSNRRYGRIVDRDFLGQGVLRQASLDGSERAQIFYELRNGRLKVAYPTFIDGTPLADVMAERGLTDGDTGRLARVNRRAELADLIAASPEFARVSVNREWARLMGYGMVRPPEDMGPHNPASHPELLETLAEAFRQSGFDRLQLTRWIVSTDAYGLDSRAGVSNRDDDPSLGVPPLYSRFYLRQLSAEQIYDSLITATRADEGLEETERAAARRRWLRQFTTAQENDENGEATSFNGSISQTLAMMNSDVMRRATELDTSRWRPAPAAGSASLADAKPQGFLSSIAADPTQTDAQRIERLYLAALARMPERGERRMAEALLATRAGDVGQTLRDVWWALLNSNEFILNH</sequence>
<evidence type="ECO:0000313" key="5">
    <source>
        <dbReference type="Proteomes" id="UP000318995"/>
    </source>
</evidence>
<evidence type="ECO:0000259" key="3">
    <source>
        <dbReference type="Pfam" id="PF07587"/>
    </source>
</evidence>
<dbReference type="InterPro" id="IPR022655">
    <property type="entry name" value="DUF1553"/>
</dbReference>
<comment type="caution">
    <text evidence="4">The sequence shown here is derived from an EMBL/GenBank/DDBJ whole genome shotgun (WGS) entry which is preliminary data.</text>
</comment>
<keyword evidence="1" id="KW-0732">Signal</keyword>
<name>A0A5C5WBS1_9BACT</name>
<dbReference type="RefSeq" id="WP_146572165.1">
    <property type="nucleotide sequence ID" value="NZ_SJPH01000002.1"/>
</dbReference>
<dbReference type="Pfam" id="PF07583">
    <property type="entry name" value="PSCyt2"/>
    <property type="match status" value="1"/>
</dbReference>
<dbReference type="Pfam" id="PF07587">
    <property type="entry name" value="PSD1"/>
    <property type="match status" value="1"/>
</dbReference>
<dbReference type="PANTHER" id="PTHR35889">
    <property type="entry name" value="CYCLOINULO-OLIGOSACCHARIDE FRUCTANOTRANSFERASE-RELATED"/>
    <property type="match status" value="1"/>
</dbReference>
<dbReference type="OrthoDB" id="289126at2"/>
<evidence type="ECO:0008006" key="6">
    <source>
        <dbReference type="Google" id="ProtNLM"/>
    </source>
</evidence>
<dbReference type="AlphaFoldDB" id="A0A5C5WBS1"/>
<feature type="domain" description="DUF1553" evidence="3">
    <location>
        <begin position="313"/>
        <end position="436"/>
    </location>
</feature>